<keyword evidence="3 12" id="KW-0949">S-adenosyl-L-methionine</keyword>
<dbReference type="InterPro" id="IPR006638">
    <property type="entry name" value="Elp3/MiaA/NifB-like_rSAM"/>
</dbReference>
<keyword evidence="2 12" id="KW-0004">4Fe-4S</keyword>
<feature type="binding site" evidence="12">
    <location>
        <position position="28"/>
    </location>
    <ligand>
        <name>[4Fe-4S] cluster</name>
        <dbReference type="ChEBI" id="CHEBI:49883"/>
        <label>1</label>
        <note>4Fe-4S-S-AdoMet</note>
    </ligand>
</feature>
<dbReference type="InterPro" id="IPR050105">
    <property type="entry name" value="MoCo_biosynth_MoaA/MoaC"/>
</dbReference>
<dbReference type="Pfam" id="PF04055">
    <property type="entry name" value="Radical_SAM"/>
    <property type="match status" value="1"/>
</dbReference>
<evidence type="ECO:0000256" key="3">
    <source>
        <dbReference type="ARBA" id="ARBA00022691"/>
    </source>
</evidence>
<evidence type="ECO:0000256" key="12">
    <source>
        <dbReference type="HAMAP-Rule" id="MF_01225"/>
    </source>
</evidence>
<dbReference type="GO" id="GO:0006777">
    <property type="term" value="P:Mo-molybdopterin cofactor biosynthetic process"/>
    <property type="evidence" value="ECO:0007669"/>
    <property type="project" value="UniProtKB-UniRule"/>
</dbReference>
<feature type="binding site" evidence="12">
    <location>
        <position position="24"/>
    </location>
    <ligand>
        <name>[4Fe-4S] cluster</name>
        <dbReference type="ChEBI" id="CHEBI:49883"/>
        <label>1</label>
        <note>4Fe-4S-S-AdoMet</note>
    </ligand>
</feature>
<feature type="binding site" evidence="12">
    <location>
        <position position="75"/>
    </location>
    <ligand>
        <name>S-adenosyl-L-methionine</name>
        <dbReference type="ChEBI" id="CHEBI:59789"/>
    </ligand>
</feature>
<proteinExistence type="inferred from homology"/>
<dbReference type="NCBIfam" id="TIGR02666">
    <property type="entry name" value="moaA"/>
    <property type="match status" value="1"/>
</dbReference>
<keyword evidence="9 12" id="KW-0501">Molybdenum cofactor biosynthesis</keyword>
<feature type="binding site" evidence="12">
    <location>
        <position position="17"/>
    </location>
    <ligand>
        <name>GTP</name>
        <dbReference type="ChEBI" id="CHEBI:37565"/>
    </ligand>
</feature>
<keyword evidence="8 12" id="KW-0342">GTP-binding</keyword>
<feature type="binding site" evidence="12">
    <location>
        <position position="261"/>
    </location>
    <ligand>
        <name>[4Fe-4S] cluster</name>
        <dbReference type="ChEBI" id="CHEBI:49883"/>
        <label>2</label>
        <note>4Fe-4S-substrate</note>
    </ligand>
</feature>
<evidence type="ECO:0000256" key="6">
    <source>
        <dbReference type="ARBA" id="ARBA00023004"/>
    </source>
</evidence>
<feature type="binding site" evidence="12">
    <location>
        <begin position="266"/>
        <end position="268"/>
    </location>
    <ligand>
        <name>GTP</name>
        <dbReference type="ChEBI" id="CHEBI:37565"/>
    </ligand>
</feature>
<dbReference type="SFLD" id="SFLDG01386">
    <property type="entry name" value="main_SPASM_domain-containing"/>
    <property type="match status" value="1"/>
</dbReference>
<dbReference type="SFLD" id="SFLDS00029">
    <property type="entry name" value="Radical_SAM"/>
    <property type="match status" value="1"/>
</dbReference>
<dbReference type="GO" id="GO:0061799">
    <property type="term" value="F:cyclic pyranopterin monophosphate synthase activity"/>
    <property type="evidence" value="ECO:0007669"/>
    <property type="project" value="TreeGrafter"/>
</dbReference>
<feature type="binding site" evidence="12">
    <location>
        <position position="264"/>
    </location>
    <ligand>
        <name>[4Fe-4S] cluster</name>
        <dbReference type="ChEBI" id="CHEBI:49883"/>
        <label>2</label>
        <note>4Fe-4S-substrate</note>
    </ligand>
</feature>
<dbReference type="PANTHER" id="PTHR22960:SF0">
    <property type="entry name" value="MOLYBDENUM COFACTOR BIOSYNTHESIS PROTEIN 1"/>
    <property type="match status" value="1"/>
</dbReference>
<evidence type="ECO:0000313" key="14">
    <source>
        <dbReference type="EMBL" id="PHD63644.1"/>
    </source>
</evidence>
<evidence type="ECO:0000313" key="15">
    <source>
        <dbReference type="Proteomes" id="UP000223364"/>
    </source>
</evidence>
<evidence type="ECO:0000259" key="13">
    <source>
        <dbReference type="PROSITE" id="PS51918"/>
    </source>
</evidence>
<dbReference type="CDD" id="cd21117">
    <property type="entry name" value="Twitch_MoaA"/>
    <property type="match status" value="1"/>
</dbReference>
<dbReference type="EMBL" id="NUSP01000001">
    <property type="protein sequence ID" value="PHD63644.1"/>
    <property type="molecule type" value="Genomic_DNA"/>
</dbReference>
<evidence type="ECO:0000256" key="8">
    <source>
        <dbReference type="ARBA" id="ARBA00023134"/>
    </source>
</evidence>
<comment type="subunit">
    <text evidence="12">Monomer and homodimer.</text>
</comment>
<dbReference type="InterPro" id="IPR010505">
    <property type="entry name" value="MoaA_twitch"/>
</dbReference>
<dbReference type="PANTHER" id="PTHR22960">
    <property type="entry name" value="MOLYBDOPTERIN COFACTOR SYNTHESIS PROTEIN A"/>
    <property type="match status" value="1"/>
</dbReference>
<comment type="caution">
    <text evidence="14">The sequence shown here is derived from an EMBL/GenBank/DDBJ whole genome shotgun (WGS) entry which is preliminary data.</text>
</comment>
<dbReference type="InterPro" id="IPR000385">
    <property type="entry name" value="MoaA_NifB_PqqE_Fe-S-bd_CS"/>
</dbReference>
<dbReference type="UniPathway" id="UPA00344"/>
<feature type="binding site" evidence="12">
    <location>
        <position position="71"/>
    </location>
    <ligand>
        <name>GTP</name>
        <dbReference type="ChEBI" id="CHEBI:37565"/>
    </ligand>
</feature>
<evidence type="ECO:0000256" key="7">
    <source>
        <dbReference type="ARBA" id="ARBA00023014"/>
    </source>
</evidence>
<evidence type="ECO:0000256" key="5">
    <source>
        <dbReference type="ARBA" id="ARBA00022741"/>
    </source>
</evidence>
<keyword evidence="10 12" id="KW-0456">Lyase</keyword>
<feature type="binding site" evidence="12">
    <location>
        <position position="278"/>
    </location>
    <ligand>
        <name>[4Fe-4S] cluster</name>
        <dbReference type="ChEBI" id="CHEBI:49883"/>
        <label>2</label>
        <note>4Fe-4S-substrate</note>
    </ligand>
</feature>
<feature type="binding site" evidence="12">
    <location>
        <position position="30"/>
    </location>
    <ligand>
        <name>S-adenosyl-L-methionine</name>
        <dbReference type="ChEBI" id="CHEBI:59789"/>
    </ligand>
</feature>
<evidence type="ECO:0000256" key="2">
    <source>
        <dbReference type="ARBA" id="ARBA00022485"/>
    </source>
</evidence>
<feature type="binding site" evidence="12">
    <location>
        <position position="31"/>
    </location>
    <ligand>
        <name>[4Fe-4S] cluster</name>
        <dbReference type="ChEBI" id="CHEBI:49883"/>
        <label>1</label>
        <note>4Fe-4S-S-AdoMet</note>
    </ligand>
</feature>
<dbReference type="GO" id="GO:0046872">
    <property type="term" value="F:metal ion binding"/>
    <property type="evidence" value="ECO:0007669"/>
    <property type="project" value="UniProtKB-KW"/>
</dbReference>
<protein>
    <recommendedName>
        <fullName evidence="1 12">GTP 3',8-cyclase</fullName>
        <ecNumber evidence="1 12">4.1.99.22</ecNumber>
    </recommendedName>
    <alternativeName>
        <fullName evidence="12">Molybdenum cofactor biosynthesis protein A</fullName>
    </alternativeName>
</protein>
<dbReference type="AlphaFoldDB" id="A0A2C4PY86"/>
<dbReference type="GO" id="GO:0005525">
    <property type="term" value="F:GTP binding"/>
    <property type="evidence" value="ECO:0007669"/>
    <property type="project" value="UniProtKB-UniRule"/>
</dbReference>
<feature type="binding site" evidence="12">
    <location>
        <position position="102"/>
    </location>
    <ligand>
        <name>GTP</name>
        <dbReference type="ChEBI" id="CHEBI:37565"/>
    </ligand>
</feature>
<feature type="binding site" evidence="12">
    <location>
        <position position="163"/>
    </location>
    <ligand>
        <name>GTP</name>
        <dbReference type="ChEBI" id="CHEBI:37565"/>
    </ligand>
</feature>
<dbReference type="Proteomes" id="UP000223364">
    <property type="component" value="Unassembled WGS sequence"/>
</dbReference>
<gene>
    <name evidence="12 14" type="primary">moaA</name>
    <name evidence="14" type="ORF">COF57_00800</name>
</gene>
<evidence type="ECO:0000256" key="10">
    <source>
        <dbReference type="ARBA" id="ARBA00023239"/>
    </source>
</evidence>
<dbReference type="HAMAP" id="MF_01225_B">
    <property type="entry name" value="MoaA_B"/>
    <property type="match status" value="1"/>
</dbReference>
<reference evidence="14 15" key="1">
    <citation type="submission" date="2017-09" db="EMBL/GenBank/DDBJ databases">
        <title>Large-scale bioinformatics analysis of Bacillus genomes uncovers conserved roles of natural products in bacterial physiology.</title>
        <authorList>
            <consortium name="Agbiome Team Llc"/>
            <person name="Bleich R.M."/>
            <person name="Grubbs K.J."/>
            <person name="Santa Maria K.C."/>
            <person name="Allen S.E."/>
            <person name="Farag S."/>
            <person name="Shank E.A."/>
            <person name="Bowers A."/>
        </authorList>
    </citation>
    <scope>NUCLEOTIDE SEQUENCE [LARGE SCALE GENOMIC DNA]</scope>
    <source>
        <strain evidence="14 15">AFS044295</strain>
    </source>
</reference>
<dbReference type="InterPro" id="IPR013785">
    <property type="entry name" value="Aldolase_TIM"/>
</dbReference>
<feature type="binding site" evidence="12">
    <location>
        <position position="126"/>
    </location>
    <ligand>
        <name>S-adenosyl-L-methionine</name>
        <dbReference type="ChEBI" id="CHEBI:59789"/>
    </ligand>
</feature>
<comment type="cofactor">
    <cofactor evidence="12">
        <name>[4Fe-4S] cluster</name>
        <dbReference type="ChEBI" id="CHEBI:49883"/>
    </cofactor>
    <text evidence="12">Binds 2 [4Fe-4S] clusters. Binds 1 [4Fe-4S] cluster coordinated with 3 cysteines and an exchangeable S-adenosyl-L-methionine and 1 [4Fe-4S] cluster coordinated with 3 cysteines and the GTP-derived substrate.</text>
</comment>
<sequence>MQEMVTDFFGRPLQDLRISVIDRCNFRCTYCMPAEVFGPDYTFLKDEFLLTFDEIERLAKLFVSIGVRKIRLTGGEPLLRKDLTKLIARLVKIEGLVDIGLTTNAIHLTKQAKALKEAGLHRVNVSLDAIDDDVFKDINGRNINTKPVIKGIMAAKEAGLDVKVNMVVKKGMNEHQVLPMAAYFKEQGITLRFIEFMDVGSTNGWNFDQVVTKQELIEMIHSVYPLEPAEAHYFGEVAKRYRYVGTNIEVGFITSVSESFCSSCTRARISADGKFYTCLFATEGLDVRKLLRGNLSDDELVSVIQDVWMNRKDRYSDERTEESAKNRPKIEMSYIGG</sequence>
<dbReference type="CDD" id="cd01335">
    <property type="entry name" value="Radical_SAM"/>
    <property type="match status" value="1"/>
</dbReference>
<dbReference type="Gene3D" id="3.20.20.70">
    <property type="entry name" value="Aldolase class I"/>
    <property type="match status" value="1"/>
</dbReference>
<evidence type="ECO:0000256" key="9">
    <source>
        <dbReference type="ARBA" id="ARBA00023150"/>
    </source>
</evidence>
<accession>A0A2C4PY86</accession>
<keyword evidence="4 12" id="KW-0479">Metal-binding</keyword>
<dbReference type="RefSeq" id="WP_098814886.1">
    <property type="nucleotide sequence ID" value="NZ_NUSP01000001.1"/>
</dbReference>
<comment type="pathway">
    <text evidence="12">Cofactor biosynthesis; molybdopterin biosynthesis.</text>
</comment>
<comment type="function">
    <text evidence="12">Catalyzes the cyclization of GTP to (8S)-3',8-cyclo-7,8-dihydroguanosine 5'-triphosphate.</text>
</comment>
<dbReference type="GO" id="GO:0051539">
    <property type="term" value="F:4 iron, 4 sulfur cluster binding"/>
    <property type="evidence" value="ECO:0007669"/>
    <property type="project" value="UniProtKB-UniRule"/>
</dbReference>
<dbReference type="InterPro" id="IPR013483">
    <property type="entry name" value="MoaA"/>
</dbReference>
<dbReference type="Pfam" id="PF06463">
    <property type="entry name" value="Mob_synth_C"/>
    <property type="match status" value="1"/>
</dbReference>
<dbReference type="EC" id="4.1.99.22" evidence="1 12"/>
<name>A0A2C4PY86_9BACI</name>
<dbReference type="SFLD" id="SFLDG01067">
    <property type="entry name" value="SPASM/twitch_domain_containing"/>
    <property type="match status" value="1"/>
</dbReference>
<evidence type="ECO:0000256" key="11">
    <source>
        <dbReference type="ARBA" id="ARBA00048697"/>
    </source>
</evidence>
<organism evidence="14 15">
    <name type="scientific">Bacillus wiedmannii</name>
    <dbReference type="NCBI Taxonomy" id="1890302"/>
    <lineage>
        <taxon>Bacteria</taxon>
        <taxon>Bacillati</taxon>
        <taxon>Bacillota</taxon>
        <taxon>Bacilli</taxon>
        <taxon>Bacillales</taxon>
        <taxon>Bacillaceae</taxon>
        <taxon>Bacillus</taxon>
        <taxon>Bacillus cereus group</taxon>
    </lineage>
</organism>
<dbReference type="InterPro" id="IPR007197">
    <property type="entry name" value="rSAM"/>
</dbReference>
<dbReference type="GO" id="GO:0061798">
    <property type="term" value="F:GTP 3',8'-cyclase activity"/>
    <property type="evidence" value="ECO:0007669"/>
    <property type="project" value="UniProtKB-UniRule"/>
</dbReference>
<evidence type="ECO:0000256" key="1">
    <source>
        <dbReference type="ARBA" id="ARBA00012167"/>
    </source>
</evidence>
<dbReference type="InterPro" id="IPR040064">
    <property type="entry name" value="MoaA-like"/>
</dbReference>
<comment type="similarity">
    <text evidence="12">Belongs to the radical SAM superfamily. MoaA family.</text>
</comment>
<evidence type="ECO:0000256" key="4">
    <source>
        <dbReference type="ARBA" id="ARBA00022723"/>
    </source>
</evidence>
<dbReference type="PROSITE" id="PS01305">
    <property type="entry name" value="MOAA_NIFB_PQQE"/>
    <property type="match status" value="1"/>
</dbReference>
<feature type="domain" description="Radical SAM core" evidence="13">
    <location>
        <begin position="8"/>
        <end position="227"/>
    </location>
</feature>
<dbReference type="InterPro" id="IPR058240">
    <property type="entry name" value="rSAM_sf"/>
</dbReference>
<keyword evidence="7 12" id="KW-0411">Iron-sulfur</keyword>
<keyword evidence="5 12" id="KW-0547">Nucleotide-binding</keyword>
<comment type="catalytic activity">
    <reaction evidence="11 12">
        <text>GTP + AH2 + S-adenosyl-L-methionine = (8S)-3',8-cyclo-7,8-dihydroguanosine 5'-triphosphate + 5'-deoxyadenosine + L-methionine + A + H(+)</text>
        <dbReference type="Rhea" id="RHEA:49576"/>
        <dbReference type="ChEBI" id="CHEBI:13193"/>
        <dbReference type="ChEBI" id="CHEBI:15378"/>
        <dbReference type="ChEBI" id="CHEBI:17319"/>
        <dbReference type="ChEBI" id="CHEBI:17499"/>
        <dbReference type="ChEBI" id="CHEBI:37565"/>
        <dbReference type="ChEBI" id="CHEBI:57844"/>
        <dbReference type="ChEBI" id="CHEBI:59789"/>
        <dbReference type="ChEBI" id="CHEBI:131766"/>
        <dbReference type="EC" id="4.1.99.22"/>
    </reaction>
</comment>
<dbReference type="GO" id="GO:1904047">
    <property type="term" value="F:S-adenosyl-L-methionine binding"/>
    <property type="evidence" value="ECO:0007669"/>
    <property type="project" value="UniProtKB-UniRule"/>
</dbReference>
<feature type="binding site" evidence="12">
    <location>
        <position position="197"/>
    </location>
    <ligand>
        <name>S-adenosyl-L-methionine</name>
        <dbReference type="ChEBI" id="CHEBI:59789"/>
    </ligand>
</feature>
<dbReference type="PROSITE" id="PS51918">
    <property type="entry name" value="RADICAL_SAM"/>
    <property type="match status" value="1"/>
</dbReference>
<keyword evidence="6 12" id="KW-0408">Iron</keyword>
<dbReference type="SMART" id="SM00729">
    <property type="entry name" value="Elp3"/>
    <property type="match status" value="1"/>
</dbReference>
<dbReference type="SUPFAM" id="SSF102114">
    <property type="entry name" value="Radical SAM enzymes"/>
    <property type="match status" value="1"/>
</dbReference>
<dbReference type="SFLD" id="SFLDG01383">
    <property type="entry name" value="cyclic_pyranopterin_phosphate"/>
    <property type="match status" value="1"/>
</dbReference>